<dbReference type="GO" id="GO:0020037">
    <property type="term" value="F:heme binding"/>
    <property type="evidence" value="ECO:0007669"/>
    <property type="project" value="InterPro"/>
</dbReference>
<comment type="cofactor">
    <cofactor evidence="1">
        <name>heme</name>
        <dbReference type="ChEBI" id="CHEBI:30413"/>
    </cofactor>
</comment>
<name>A0A9R1W4Q7_LACSA</name>
<protein>
    <recommendedName>
        <fullName evidence="8">Cytochrome P450</fullName>
    </recommendedName>
</protein>
<evidence type="ECO:0000256" key="1">
    <source>
        <dbReference type="ARBA" id="ARBA00001971"/>
    </source>
</evidence>
<dbReference type="GO" id="GO:0016705">
    <property type="term" value="F:oxidoreductase activity, acting on paired donors, with incorporation or reduction of molecular oxygen"/>
    <property type="evidence" value="ECO:0007669"/>
    <property type="project" value="InterPro"/>
</dbReference>
<reference evidence="6 7" key="1">
    <citation type="journal article" date="2017" name="Nat. Commun.">
        <title>Genome assembly with in vitro proximity ligation data and whole-genome triplication in lettuce.</title>
        <authorList>
            <person name="Reyes-Chin-Wo S."/>
            <person name="Wang Z."/>
            <person name="Yang X."/>
            <person name="Kozik A."/>
            <person name="Arikit S."/>
            <person name="Song C."/>
            <person name="Xia L."/>
            <person name="Froenicke L."/>
            <person name="Lavelle D.O."/>
            <person name="Truco M.J."/>
            <person name="Xia R."/>
            <person name="Zhu S."/>
            <person name="Xu C."/>
            <person name="Xu H."/>
            <person name="Xu X."/>
            <person name="Cox K."/>
            <person name="Korf I."/>
            <person name="Meyers B.C."/>
            <person name="Michelmore R.W."/>
        </authorList>
    </citation>
    <scope>NUCLEOTIDE SEQUENCE [LARGE SCALE GENOMIC DNA]</scope>
    <source>
        <strain evidence="7">cv. Salinas</strain>
        <tissue evidence="6">Seedlings</tissue>
    </source>
</reference>
<evidence type="ECO:0008006" key="8">
    <source>
        <dbReference type="Google" id="ProtNLM"/>
    </source>
</evidence>
<proteinExistence type="inferred from homology"/>
<dbReference type="GO" id="GO:0005506">
    <property type="term" value="F:iron ion binding"/>
    <property type="evidence" value="ECO:0007669"/>
    <property type="project" value="InterPro"/>
</dbReference>
<evidence type="ECO:0000256" key="4">
    <source>
        <dbReference type="ARBA" id="ARBA00023002"/>
    </source>
</evidence>
<dbReference type="EMBL" id="NBSK02000003">
    <property type="protein sequence ID" value="KAJ0216417.1"/>
    <property type="molecule type" value="Genomic_DNA"/>
</dbReference>
<dbReference type="Gene3D" id="1.10.630.10">
    <property type="entry name" value="Cytochrome P450"/>
    <property type="match status" value="1"/>
</dbReference>
<evidence type="ECO:0000256" key="5">
    <source>
        <dbReference type="ARBA" id="ARBA00023004"/>
    </source>
</evidence>
<dbReference type="Pfam" id="PF00067">
    <property type="entry name" value="p450"/>
    <property type="match status" value="1"/>
</dbReference>
<sequence length="166" mass="18862">MFFNIGSEKRLKEAVAEIRQFTTNILNEKRQALTTEPIDLFSRFLNSGHLDEKHLTDIVISFILARRDTTLAALTWFFWLLYKNPTIESEAVNEVKDKEKSDSSIYDEVKDMVYTHASVCESMRLYPPVPVDMKQASTDDVLPDGTVLKKGMMGQGSGGVNHLFLI</sequence>
<evidence type="ECO:0000256" key="3">
    <source>
        <dbReference type="ARBA" id="ARBA00022723"/>
    </source>
</evidence>
<keyword evidence="5" id="KW-0408">Iron</keyword>
<gene>
    <name evidence="6" type="ORF">LSAT_V11C300122010</name>
</gene>
<evidence type="ECO:0000256" key="2">
    <source>
        <dbReference type="ARBA" id="ARBA00010617"/>
    </source>
</evidence>
<organism evidence="6 7">
    <name type="scientific">Lactuca sativa</name>
    <name type="common">Garden lettuce</name>
    <dbReference type="NCBI Taxonomy" id="4236"/>
    <lineage>
        <taxon>Eukaryota</taxon>
        <taxon>Viridiplantae</taxon>
        <taxon>Streptophyta</taxon>
        <taxon>Embryophyta</taxon>
        <taxon>Tracheophyta</taxon>
        <taxon>Spermatophyta</taxon>
        <taxon>Magnoliopsida</taxon>
        <taxon>eudicotyledons</taxon>
        <taxon>Gunneridae</taxon>
        <taxon>Pentapetalae</taxon>
        <taxon>asterids</taxon>
        <taxon>campanulids</taxon>
        <taxon>Asterales</taxon>
        <taxon>Asteraceae</taxon>
        <taxon>Cichorioideae</taxon>
        <taxon>Cichorieae</taxon>
        <taxon>Lactucinae</taxon>
        <taxon>Lactuca</taxon>
    </lineage>
</organism>
<keyword evidence="4" id="KW-0560">Oxidoreductase</keyword>
<comment type="caution">
    <text evidence="6">The sequence shown here is derived from an EMBL/GenBank/DDBJ whole genome shotgun (WGS) entry which is preliminary data.</text>
</comment>
<evidence type="ECO:0000313" key="6">
    <source>
        <dbReference type="EMBL" id="KAJ0216417.1"/>
    </source>
</evidence>
<dbReference type="InterPro" id="IPR036396">
    <property type="entry name" value="Cyt_P450_sf"/>
</dbReference>
<comment type="similarity">
    <text evidence="2">Belongs to the cytochrome P450 family.</text>
</comment>
<dbReference type="AlphaFoldDB" id="A0A9R1W4Q7"/>
<evidence type="ECO:0000313" key="7">
    <source>
        <dbReference type="Proteomes" id="UP000235145"/>
    </source>
</evidence>
<accession>A0A9R1W4Q7</accession>
<dbReference type="InterPro" id="IPR001128">
    <property type="entry name" value="Cyt_P450"/>
</dbReference>
<dbReference type="Proteomes" id="UP000235145">
    <property type="component" value="Unassembled WGS sequence"/>
</dbReference>
<dbReference type="GO" id="GO:0004497">
    <property type="term" value="F:monooxygenase activity"/>
    <property type="evidence" value="ECO:0007669"/>
    <property type="project" value="InterPro"/>
</dbReference>
<dbReference type="SUPFAM" id="SSF48264">
    <property type="entry name" value="Cytochrome P450"/>
    <property type="match status" value="1"/>
</dbReference>
<keyword evidence="3" id="KW-0479">Metal-binding</keyword>
<dbReference type="PANTHER" id="PTHR24296">
    <property type="entry name" value="CYTOCHROME P450"/>
    <property type="match status" value="1"/>
</dbReference>
<keyword evidence="7" id="KW-1185">Reference proteome</keyword>